<organism evidence="1 2">
    <name type="scientific">Actinomadura physcomitrii</name>
    <dbReference type="NCBI Taxonomy" id="2650748"/>
    <lineage>
        <taxon>Bacteria</taxon>
        <taxon>Bacillati</taxon>
        <taxon>Actinomycetota</taxon>
        <taxon>Actinomycetes</taxon>
        <taxon>Streptosporangiales</taxon>
        <taxon>Thermomonosporaceae</taxon>
        <taxon>Actinomadura</taxon>
    </lineage>
</organism>
<accession>A0A6I4MCW3</accession>
<dbReference type="EMBL" id="WBMS02000020">
    <property type="protein sequence ID" value="MWA03543.1"/>
    <property type="molecule type" value="Genomic_DNA"/>
</dbReference>
<sequence>MTQAPLRCGPRPADAFRPADALLPAALDLVRPCPARADFIELCFTTPEGPFQWCFSDPARDEEPVEEHGDGPLALAIGPYGVQAHHVRGGGPALGPAIQPGAALPMILAGAEVLIMSRLVTANR</sequence>
<proteinExistence type="predicted"/>
<dbReference type="RefSeq" id="WP_151596088.1">
    <property type="nucleotide sequence ID" value="NZ_WBMS02000020.1"/>
</dbReference>
<gene>
    <name evidence="1" type="ORF">F8568_024800</name>
</gene>
<keyword evidence="2" id="KW-1185">Reference proteome</keyword>
<dbReference type="Proteomes" id="UP000462055">
    <property type="component" value="Unassembled WGS sequence"/>
</dbReference>
<evidence type="ECO:0000313" key="2">
    <source>
        <dbReference type="Proteomes" id="UP000462055"/>
    </source>
</evidence>
<comment type="caution">
    <text evidence="1">The sequence shown here is derived from an EMBL/GenBank/DDBJ whole genome shotgun (WGS) entry which is preliminary data.</text>
</comment>
<name>A0A6I4MCW3_9ACTN</name>
<dbReference type="AlphaFoldDB" id="A0A6I4MCW3"/>
<protein>
    <submittedName>
        <fullName evidence="1">Uncharacterized protein</fullName>
    </submittedName>
</protein>
<evidence type="ECO:0000313" key="1">
    <source>
        <dbReference type="EMBL" id="MWA03543.1"/>
    </source>
</evidence>
<reference evidence="1" key="1">
    <citation type="submission" date="2019-12" db="EMBL/GenBank/DDBJ databases">
        <title>Actinomadura physcomitrii sp. nov., a novel actinomycete isolated from moss [Physcomitrium sphaericum (Ludw) Fuernr].</title>
        <authorList>
            <person name="Zhuang X."/>
        </authorList>
    </citation>
    <scope>NUCLEOTIDE SEQUENCE [LARGE SCALE GENOMIC DNA]</scope>
    <source>
        <strain evidence="1">LD22</strain>
    </source>
</reference>